<dbReference type="Proteomes" id="UP000054538">
    <property type="component" value="Unassembled WGS sequence"/>
</dbReference>
<feature type="non-terminal residue" evidence="1">
    <location>
        <position position="184"/>
    </location>
</feature>
<dbReference type="EMBL" id="KN827147">
    <property type="protein sequence ID" value="KIK77092.1"/>
    <property type="molecule type" value="Genomic_DNA"/>
</dbReference>
<dbReference type="OrthoDB" id="2662702at2759"/>
<dbReference type="InParanoid" id="A0A0D0C1K0"/>
<organism evidence="1 2">
    <name type="scientific">Paxillus rubicundulus Ve08.2h10</name>
    <dbReference type="NCBI Taxonomy" id="930991"/>
    <lineage>
        <taxon>Eukaryota</taxon>
        <taxon>Fungi</taxon>
        <taxon>Dikarya</taxon>
        <taxon>Basidiomycota</taxon>
        <taxon>Agaricomycotina</taxon>
        <taxon>Agaricomycetes</taxon>
        <taxon>Agaricomycetidae</taxon>
        <taxon>Boletales</taxon>
        <taxon>Paxilineae</taxon>
        <taxon>Paxillaceae</taxon>
        <taxon>Paxillus</taxon>
    </lineage>
</organism>
<evidence type="ECO:0000313" key="2">
    <source>
        <dbReference type="Proteomes" id="UP000054538"/>
    </source>
</evidence>
<evidence type="ECO:0000313" key="1">
    <source>
        <dbReference type="EMBL" id="KIK77092.1"/>
    </source>
</evidence>
<dbReference type="AlphaFoldDB" id="A0A0D0C1K0"/>
<dbReference type="HOGENOM" id="CLU_096306_0_0_1"/>
<proteinExistence type="predicted"/>
<gene>
    <name evidence="1" type="ORF">PAXRUDRAFT_167828</name>
</gene>
<reference evidence="2" key="2">
    <citation type="submission" date="2015-01" db="EMBL/GenBank/DDBJ databases">
        <title>Evolutionary Origins and Diversification of the Mycorrhizal Mutualists.</title>
        <authorList>
            <consortium name="DOE Joint Genome Institute"/>
            <consortium name="Mycorrhizal Genomics Consortium"/>
            <person name="Kohler A."/>
            <person name="Kuo A."/>
            <person name="Nagy L.G."/>
            <person name="Floudas D."/>
            <person name="Copeland A."/>
            <person name="Barry K.W."/>
            <person name="Cichocki N."/>
            <person name="Veneault-Fourrey C."/>
            <person name="LaButti K."/>
            <person name="Lindquist E.A."/>
            <person name="Lipzen A."/>
            <person name="Lundell T."/>
            <person name="Morin E."/>
            <person name="Murat C."/>
            <person name="Riley R."/>
            <person name="Ohm R."/>
            <person name="Sun H."/>
            <person name="Tunlid A."/>
            <person name="Henrissat B."/>
            <person name="Grigoriev I.V."/>
            <person name="Hibbett D.S."/>
            <person name="Martin F."/>
        </authorList>
    </citation>
    <scope>NUCLEOTIDE SEQUENCE [LARGE SCALE GENOMIC DNA]</scope>
    <source>
        <strain evidence="2">Ve08.2h10</strain>
    </source>
</reference>
<protein>
    <submittedName>
        <fullName evidence="1">Uncharacterized protein</fullName>
    </submittedName>
</protein>
<name>A0A0D0C1K0_9AGAM</name>
<reference evidence="1 2" key="1">
    <citation type="submission" date="2014-04" db="EMBL/GenBank/DDBJ databases">
        <authorList>
            <consortium name="DOE Joint Genome Institute"/>
            <person name="Kuo A."/>
            <person name="Kohler A."/>
            <person name="Jargeat P."/>
            <person name="Nagy L.G."/>
            <person name="Floudas D."/>
            <person name="Copeland A."/>
            <person name="Barry K.W."/>
            <person name="Cichocki N."/>
            <person name="Veneault-Fourrey C."/>
            <person name="LaButti K."/>
            <person name="Lindquist E.A."/>
            <person name="Lipzen A."/>
            <person name="Lundell T."/>
            <person name="Morin E."/>
            <person name="Murat C."/>
            <person name="Sun H."/>
            <person name="Tunlid A."/>
            <person name="Henrissat B."/>
            <person name="Grigoriev I.V."/>
            <person name="Hibbett D.S."/>
            <person name="Martin F."/>
            <person name="Nordberg H.P."/>
            <person name="Cantor M.N."/>
            <person name="Hua S.X."/>
        </authorList>
    </citation>
    <scope>NUCLEOTIDE SEQUENCE [LARGE SCALE GENOMIC DNA]</scope>
    <source>
        <strain evidence="1 2">Ve08.2h10</strain>
    </source>
</reference>
<sequence length="184" mass="20908">IRLFDTKKKDADAMLNSVSEELSKLAEMCKDMEGIETAGLPHDGEESESDDAAMDNDGGWVDEVELLTAEEKLELQENIMPLKLALVKVRKLAYKIIHSSTIVLPAWKNILKDLKMSATLMPRNVATCWNSTFDMLDYALSHRNAVDAITQRRDLGLRKFKLGDHEWAHLQTSRMVQQHLFRPA</sequence>
<accession>A0A0D0C1K0</accession>
<keyword evidence="2" id="KW-1185">Reference proteome</keyword>